<accession>A0A7W8D2T4</accession>
<evidence type="ECO:0000259" key="1">
    <source>
        <dbReference type="Pfam" id="PF04230"/>
    </source>
</evidence>
<sequence>MRVGIMTMHRIPNYGSFLQALSLKMIIESLGHEVIFVDFKIDPDVEHRGDLYSLIQCKKKSIMKIIRGTKIGSQLFYFLKEHSSSKDIIKKQLIFSSCNDMLGVSNKYHYRCKVDVLIIGSDEVFNCTQFGNNVGYSLELFGKDNKAKKIITYAASFGSTTMTKINHYGIADELGILLNKMQAVSVRDHNSFKIVQSISNKKPFLHLDPVLVGNIENLFNFVPQEKGYVILYGYTYRFTKEECNAILEFAHSHNKKVIALGEPQYKCDNYICCKPDEVMGYFKNSDYIFTDTFHGTIFSVINHKQFLTIVRTSGQSDSSNQEKLESLLSDLGLEDRRLSNLDEISKVLYNIDYDRVDSIRKLAKNNAIRYLSKFVN</sequence>
<dbReference type="Pfam" id="PF04230">
    <property type="entry name" value="PS_pyruv_trans"/>
    <property type="match status" value="1"/>
</dbReference>
<name>A0A7W8D2T4_9FIRM</name>
<proteinExistence type="predicted"/>
<protein>
    <recommendedName>
        <fullName evidence="1">Polysaccharide pyruvyl transferase domain-containing protein</fullName>
    </recommendedName>
</protein>
<dbReference type="RefSeq" id="WP_183376929.1">
    <property type="nucleotide sequence ID" value="NZ_JACHHD010000024.1"/>
</dbReference>
<feature type="domain" description="Polysaccharide pyruvyl transferase" evidence="1">
    <location>
        <begin position="13"/>
        <end position="310"/>
    </location>
</feature>
<organism evidence="2 3">
    <name type="scientific">Faecalicoccus acidiformans</name>
    <dbReference type="NCBI Taxonomy" id="915173"/>
    <lineage>
        <taxon>Bacteria</taxon>
        <taxon>Bacillati</taxon>
        <taxon>Bacillota</taxon>
        <taxon>Erysipelotrichia</taxon>
        <taxon>Erysipelotrichales</taxon>
        <taxon>Erysipelotrichaceae</taxon>
        <taxon>Faecalicoccus</taxon>
    </lineage>
</organism>
<dbReference type="EMBL" id="JACHHD010000024">
    <property type="protein sequence ID" value="MBB5185714.1"/>
    <property type="molecule type" value="Genomic_DNA"/>
</dbReference>
<gene>
    <name evidence="2" type="ORF">HNQ43_001794</name>
</gene>
<evidence type="ECO:0000313" key="2">
    <source>
        <dbReference type="EMBL" id="MBB5185714.1"/>
    </source>
</evidence>
<dbReference type="Proteomes" id="UP000521313">
    <property type="component" value="Unassembled WGS sequence"/>
</dbReference>
<evidence type="ECO:0000313" key="3">
    <source>
        <dbReference type="Proteomes" id="UP000521313"/>
    </source>
</evidence>
<dbReference type="AlphaFoldDB" id="A0A7W8D2T4"/>
<dbReference type="InterPro" id="IPR007345">
    <property type="entry name" value="Polysacch_pyruvyl_Trfase"/>
</dbReference>
<reference evidence="2 3" key="1">
    <citation type="submission" date="2020-08" db="EMBL/GenBank/DDBJ databases">
        <title>Genomic Encyclopedia of Type Strains, Phase IV (KMG-IV): sequencing the most valuable type-strain genomes for metagenomic binning, comparative biology and taxonomic classification.</title>
        <authorList>
            <person name="Goeker M."/>
        </authorList>
    </citation>
    <scope>NUCLEOTIDE SEQUENCE [LARGE SCALE GENOMIC DNA]</scope>
    <source>
        <strain evidence="2 3">DSM 26963</strain>
    </source>
</reference>
<comment type="caution">
    <text evidence="2">The sequence shown here is derived from an EMBL/GenBank/DDBJ whole genome shotgun (WGS) entry which is preliminary data.</text>
</comment>